<comment type="caution">
    <text evidence="1">The sequence shown here is derived from an EMBL/GenBank/DDBJ whole genome shotgun (WGS) entry which is preliminary data.</text>
</comment>
<organism evidence="1 2">
    <name type="scientific">Melastoma candidum</name>
    <dbReference type="NCBI Taxonomy" id="119954"/>
    <lineage>
        <taxon>Eukaryota</taxon>
        <taxon>Viridiplantae</taxon>
        <taxon>Streptophyta</taxon>
        <taxon>Embryophyta</taxon>
        <taxon>Tracheophyta</taxon>
        <taxon>Spermatophyta</taxon>
        <taxon>Magnoliopsida</taxon>
        <taxon>eudicotyledons</taxon>
        <taxon>Gunneridae</taxon>
        <taxon>Pentapetalae</taxon>
        <taxon>rosids</taxon>
        <taxon>malvids</taxon>
        <taxon>Myrtales</taxon>
        <taxon>Melastomataceae</taxon>
        <taxon>Melastomatoideae</taxon>
        <taxon>Melastomateae</taxon>
        <taxon>Melastoma</taxon>
    </lineage>
</organism>
<proteinExistence type="predicted"/>
<dbReference type="Proteomes" id="UP001057402">
    <property type="component" value="Chromosome 6"/>
</dbReference>
<gene>
    <name evidence="1" type="ORF">MLD38_022235</name>
</gene>
<evidence type="ECO:0000313" key="1">
    <source>
        <dbReference type="EMBL" id="KAI4366348.1"/>
    </source>
</evidence>
<sequence length="354" mass="39360">MMSCPSPVYFVPTPKSLKSPSSISLPAVFPGRNRSRGFLARWLPGTGGSDTTSPGKLLILGAGYVGRFLARDLKGQGWVVSGTCRSAEKREELEEEGICPLLLDGDEPNLDLLRVLEEQTHLLVSIPPMKGIGDPMLRHAELLRTTLRQGNLRWLCYLSSTSVYGDCGGAWVDEDYPANPSSEVAKLRLEAEKGWLSMGQYLGISSIVFRLGGIYGPGRSAVDTILGRKPLSKGQRMRSSKQFTSRVHVADICQALVASIYRPPPSEIYNVVDDCPAPREEVFEFARVLVKRRLCNWFEEDSYPAETASTLEKRDEKRVSNARLKAELGMRLLYPSYKQGLESIIEQSRIKMCE</sequence>
<accession>A0ACB9QJM0</accession>
<protein>
    <submittedName>
        <fullName evidence="1">Uncharacterized protein</fullName>
    </submittedName>
</protein>
<dbReference type="EMBL" id="CM042885">
    <property type="protein sequence ID" value="KAI4366348.1"/>
    <property type="molecule type" value="Genomic_DNA"/>
</dbReference>
<keyword evidence="2" id="KW-1185">Reference proteome</keyword>
<evidence type="ECO:0000313" key="2">
    <source>
        <dbReference type="Proteomes" id="UP001057402"/>
    </source>
</evidence>
<reference evidence="2" key="1">
    <citation type="journal article" date="2023" name="Front. Plant Sci.">
        <title>Chromosomal-level genome assembly of Melastoma candidum provides insights into trichome evolution.</title>
        <authorList>
            <person name="Zhong Y."/>
            <person name="Wu W."/>
            <person name="Sun C."/>
            <person name="Zou P."/>
            <person name="Liu Y."/>
            <person name="Dai S."/>
            <person name="Zhou R."/>
        </authorList>
    </citation>
    <scope>NUCLEOTIDE SEQUENCE [LARGE SCALE GENOMIC DNA]</scope>
</reference>
<name>A0ACB9QJM0_9MYRT</name>